<gene>
    <name evidence="5" type="primary">LOC105362715</name>
</gene>
<dbReference type="Pfam" id="PF01250">
    <property type="entry name" value="Ribosomal_S6"/>
    <property type="match status" value="1"/>
</dbReference>
<dbReference type="InterPro" id="IPR035980">
    <property type="entry name" value="Ribosomal_bS6_sf"/>
</dbReference>
<dbReference type="CTD" id="64968"/>
<protein>
    <recommendedName>
        <fullName evidence="2">Small ribosomal subunit protein bS6m</fullName>
    </recommendedName>
    <alternativeName>
        <fullName evidence="3">28S ribosomal protein S6, mitochondrial</fullName>
    </alternativeName>
</protein>
<proteinExistence type="inferred from homology"/>
<accession>A0AAJ6YI44</accession>
<dbReference type="Proteomes" id="UP000695007">
    <property type="component" value="Unplaced"/>
</dbReference>
<dbReference type="GO" id="GO:0070181">
    <property type="term" value="F:small ribosomal subunit rRNA binding"/>
    <property type="evidence" value="ECO:0007669"/>
    <property type="project" value="TreeGrafter"/>
</dbReference>
<dbReference type="InterPro" id="IPR000529">
    <property type="entry name" value="Ribosomal_bS6"/>
</dbReference>
<evidence type="ECO:0000256" key="1">
    <source>
        <dbReference type="ARBA" id="ARBA00009512"/>
    </source>
</evidence>
<dbReference type="AlphaFoldDB" id="A0AAJ6YI44"/>
<keyword evidence="5" id="KW-0687">Ribonucleoprotein</keyword>
<evidence type="ECO:0000256" key="3">
    <source>
        <dbReference type="ARBA" id="ARBA00035365"/>
    </source>
</evidence>
<dbReference type="RefSeq" id="XP_011498502.1">
    <property type="nucleotide sequence ID" value="XM_011500200.1"/>
</dbReference>
<name>A0AAJ6YI44_9HYME</name>
<dbReference type="CDD" id="cd15465">
    <property type="entry name" value="bS6_mito"/>
    <property type="match status" value="1"/>
</dbReference>
<dbReference type="Gene3D" id="3.30.70.60">
    <property type="match status" value="1"/>
</dbReference>
<evidence type="ECO:0000313" key="5">
    <source>
        <dbReference type="RefSeq" id="XP_011498502.1"/>
    </source>
</evidence>
<organism evidence="4 5">
    <name type="scientific">Ceratosolen solmsi marchali</name>
    <dbReference type="NCBI Taxonomy" id="326594"/>
    <lineage>
        <taxon>Eukaryota</taxon>
        <taxon>Metazoa</taxon>
        <taxon>Ecdysozoa</taxon>
        <taxon>Arthropoda</taxon>
        <taxon>Hexapoda</taxon>
        <taxon>Insecta</taxon>
        <taxon>Pterygota</taxon>
        <taxon>Neoptera</taxon>
        <taxon>Endopterygota</taxon>
        <taxon>Hymenoptera</taxon>
        <taxon>Apocrita</taxon>
        <taxon>Proctotrupomorpha</taxon>
        <taxon>Chalcidoidea</taxon>
        <taxon>Agaonidae</taxon>
        <taxon>Agaoninae</taxon>
        <taxon>Ceratosolen</taxon>
    </lineage>
</organism>
<dbReference type="GO" id="GO:0005763">
    <property type="term" value="C:mitochondrial small ribosomal subunit"/>
    <property type="evidence" value="ECO:0007669"/>
    <property type="project" value="TreeGrafter"/>
</dbReference>
<dbReference type="InterPro" id="IPR014717">
    <property type="entry name" value="Transl_elong_EF1B/ribsomal_bS6"/>
</dbReference>
<dbReference type="GO" id="GO:0006412">
    <property type="term" value="P:translation"/>
    <property type="evidence" value="ECO:0007669"/>
    <property type="project" value="InterPro"/>
</dbReference>
<evidence type="ECO:0000313" key="4">
    <source>
        <dbReference type="Proteomes" id="UP000695007"/>
    </source>
</evidence>
<dbReference type="GeneID" id="105362715"/>
<dbReference type="SUPFAM" id="SSF54995">
    <property type="entry name" value="Ribosomal protein S6"/>
    <property type="match status" value="1"/>
</dbReference>
<evidence type="ECO:0000256" key="2">
    <source>
        <dbReference type="ARBA" id="ARBA00035170"/>
    </source>
</evidence>
<keyword evidence="5" id="KW-0689">Ribosomal protein</keyword>
<reference evidence="5" key="1">
    <citation type="submission" date="2025-08" db="UniProtKB">
        <authorList>
            <consortium name="RefSeq"/>
        </authorList>
    </citation>
    <scope>IDENTIFICATION</scope>
</reference>
<dbReference type="GO" id="GO:0003735">
    <property type="term" value="F:structural constituent of ribosome"/>
    <property type="evidence" value="ECO:0007669"/>
    <property type="project" value="InterPro"/>
</dbReference>
<dbReference type="PANTHER" id="PTHR21011:SF1">
    <property type="entry name" value="SMALL RIBOSOMAL SUBUNIT PROTEIN BS6M"/>
    <property type="match status" value="1"/>
</dbReference>
<comment type="similarity">
    <text evidence="1">Belongs to the bacterial ribosomal protein bS6 family.</text>
</comment>
<keyword evidence="4" id="KW-1185">Reference proteome</keyword>
<dbReference type="PANTHER" id="PTHR21011">
    <property type="entry name" value="MITOCHONDRIAL 28S RIBOSOMAL PROTEIN S6"/>
    <property type="match status" value="1"/>
</dbReference>
<dbReference type="KEGG" id="csol:105362715"/>
<sequence>MPVYEMPIIIKLLSKKDLFTILKRTANSIFDKGGLIRKIDNLGKLALPYKMKELKKEANFFIFHFDMPPAIILTLNKDLKRDVDILKWQVYNTNEKEKIECTLDNELLPPPYRRDVQELIELGNKHRRKSDRFKFKFNTGLNYYPFQR</sequence>